<name>W2C1B5_9BACT</name>
<proteinExistence type="inferred from homology"/>
<evidence type="ECO:0000256" key="2">
    <source>
        <dbReference type="HAMAP-Rule" id="MF_00338"/>
    </source>
</evidence>
<dbReference type="SUPFAM" id="SSF117782">
    <property type="entry name" value="YbjQ-like"/>
    <property type="match status" value="1"/>
</dbReference>
<protein>
    <recommendedName>
        <fullName evidence="2">UPF0145 protein N425_11915</fullName>
    </recommendedName>
</protein>
<dbReference type="PANTHER" id="PTHR34068:SF1">
    <property type="entry name" value="UPF0145 PROTEIN YBJQ"/>
    <property type="match status" value="1"/>
</dbReference>
<gene>
    <name evidence="3" type="ORF">N425_11915</name>
</gene>
<dbReference type="AlphaFoldDB" id="W2C1B5"/>
<accession>W2C1B5</accession>
<dbReference type="Pfam" id="PF01906">
    <property type="entry name" value="YbjQ_1"/>
    <property type="match status" value="1"/>
</dbReference>
<dbReference type="HAMAP" id="MF_00338">
    <property type="entry name" value="UPF0145"/>
    <property type="match status" value="1"/>
</dbReference>
<dbReference type="PANTHER" id="PTHR34068">
    <property type="entry name" value="UPF0145 PROTEIN YBJQ"/>
    <property type="match status" value="1"/>
</dbReference>
<comment type="caution">
    <text evidence="3">The sequence shown here is derived from an EMBL/GenBank/DDBJ whole genome shotgun (WGS) entry which is preliminary data.</text>
</comment>
<evidence type="ECO:0000313" key="4">
    <source>
        <dbReference type="Proteomes" id="UP000018837"/>
    </source>
</evidence>
<evidence type="ECO:0000256" key="1">
    <source>
        <dbReference type="ARBA" id="ARBA00010751"/>
    </source>
</evidence>
<dbReference type="InterPro" id="IPR035439">
    <property type="entry name" value="UPF0145_dom_sf"/>
</dbReference>
<comment type="similarity">
    <text evidence="1 2">Belongs to the UPF0145 family.</text>
</comment>
<evidence type="ECO:0000313" key="3">
    <source>
        <dbReference type="EMBL" id="ETK01004.1"/>
    </source>
</evidence>
<dbReference type="EMBL" id="AYUF01000492">
    <property type="protein sequence ID" value="ETK01004.1"/>
    <property type="molecule type" value="Genomic_DNA"/>
</dbReference>
<reference evidence="3 4" key="1">
    <citation type="submission" date="2013-11" db="EMBL/GenBank/DDBJ databases">
        <title>Single cell genomics of uncultured Tannerella BU063 (oral taxon 286).</title>
        <authorList>
            <person name="Beall C.J."/>
            <person name="Campbell A.G."/>
            <person name="Griffen A.L."/>
            <person name="Podar M."/>
            <person name="Leys E.J."/>
        </authorList>
    </citation>
    <scope>NUCLEOTIDE SEQUENCE [LARGE SCALE GENOMIC DNA]</scope>
    <source>
        <strain evidence="3">Cell 2</strain>
    </source>
</reference>
<dbReference type="InterPro" id="IPR002765">
    <property type="entry name" value="UPF0145_YbjQ-like"/>
</dbReference>
<dbReference type="PATRIC" id="fig|1411148.3.peg.1964"/>
<sequence length="104" mass="11015">MILTTTPSLEGKKITHYYGVVSGEAIIGANVFRDFFASITDFVGGRSNAYEAVLRKAKDTALNEMSHHAQSLGANAVVGIDLDYETIGSSMLMVTASGTAVIVE</sequence>
<dbReference type="Gene3D" id="3.30.110.70">
    <property type="entry name" value="Hypothetical protein apc22750. Chain B"/>
    <property type="match status" value="1"/>
</dbReference>
<dbReference type="Proteomes" id="UP000018837">
    <property type="component" value="Unassembled WGS sequence"/>
</dbReference>
<organism evidence="3 4">
    <name type="scientific">Tannerella sp. oral taxon BU063 isolate Cell 2</name>
    <dbReference type="NCBI Taxonomy" id="1411148"/>
    <lineage>
        <taxon>Bacteria</taxon>
        <taxon>Pseudomonadati</taxon>
        <taxon>Bacteroidota</taxon>
        <taxon>Bacteroidia</taxon>
        <taxon>Bacteroidales</taxon>
        <taxon>Tannerellaceae</taxon>
        <taxon>Tannerella</taxon>
    </lineage>
</organism>